<name>A0A7C9W0M9_9PSEU</name>
<proteinExistence type="predicted"/>
<comment type="caution">
    <text evidence="1">The sequence shown here is derived from an EMBL/GenBank/DDBJ whole genome shotgun (WGS) entry which is preliminary data.</text>
</comment>
<protein>
    <submittedName>
        <fullName evidence="1">Uncharacterized protein</fullName>
    </submittedName>
</protein>
<dbReference type="AlphaFoldDB" id="A0A7C9W0M9"/>
<gene>
    <name evidence="1" type="ORF">G7043_31010</name>
</gene>
<organism evidence="1 2">
    <name type="scientific">Lentzea alba</name>
    <dbReference type="NCBI Taxonomy" id="2714351"/>
    <lineage>
        <taxon>Bacteria</taxon>
        <taxon>Bacillati</taxon>
        <taxon>Actinomycetota</taxon>
        <taxon>Actinomycetes</taxon>
        <taxon>Pseudonocardiales</taxon>
        <taxon>Pseudonocardiaceae</taxon>
        <taxon>Lentzea</taxon>
    </lineage>
</organism>
<evidence type="ECO:0000313" key="1">
    <source>
        <dbReference type="EMBL" id="NGY63361.1"/>
    </source>
</evidence>
<accession>A0A7C9W0M9</accession>
<reference evidence="1 2" key="1">
    <citation type="submission" date="2020-03" db="EMBL/GenBank/DDBJ databases">
        <title>Isolation and identification of active actinomycetes.</title>
        <authorList>
            <person name="Sun X."/>
        </authorList>
    </citation>
    <scope>NUCLEOTIDE SEQUENCE [LARGE SCALE GENOMIC DNA]</scope>
    <source>
        <strain evidence="1 2">NEAU-D13</strain>
    </source>
</reference>
<evidence type="ECO:0000313" key="2">
    <source>
        <dbReference type="Proteomes" id="UP000481360"/>
    </source>
</evidence>
<dbReference type="EMBL" id="JAAMPJ010000009">
    <property type="protein sequence ID" value="NGY63361.1"/>
    <property type="molecule type" value="Genomic_DNA"/>
</dbReference>
<dbReference type="RefSeq" id="WP_166051647.1">
    <property type="nucleotide sequence ID" value="NZ_JAAMPJ010000009.1"/>
</dbReference>
<sequence length="106" mass="10856">MAVEKLSVSMPGVVVARARRAADRAGVPLSTWLAEAAEAAADLAEAQAAAQDYADRFGEPDQAELEQIRAELAEAGVGAPESSADAAARTAALARLLGLPEERQAG</sequence>
<keyword evidence="2" id="KW-1185">Reference proteome</keyword>
<dbReference type="Proteomes" id="UP000481360">
    <property type="component" value="Unassembled WGS sequence"/>
</dbReference>